<protein>
    <submittedName>
        <fullName evidence="2">Uncharacterized protein</fullName>
    </submittedName>
</protein>
<keyword evidence="3" id="KW-1185">Reference proteome</keyword>
<dbReference type="EMBL" id="KZ994995">
    <property type="protein sequence ID" value="RKO91596.1"/>
    <property type="molecule type" value="Genomic_DNA"/>
</dbReference>
<feature type="region of interest" description="Disordered" evidence="1">
    <location>
        <begin position="368"/>
        <end position="396"/>
    </location>
</feature>
<evidence type="ECO:0000313" key="2">
    <source>
        <dbReference type="EMBL" id="RKO91596.1"/>
    </source>
</evidence>
<evidence type="ECO:0000256" key="1">
    <source>
        <dbReference type="SAM" id="MobiDB-lite"/>
    </source>
</evidence>
<dbReference type="OrthoDB" id="2161581at2759"/>
<sequence length="455" mass="49440">MGCSSSVVARRGEVARSRESKRRAEIAVRSGDSWKVAWIRFAEGMEKAGMAGALWVEDEMNPSMAASFRTTSKLATTFPIHSRSFAEAVDTHLSTLETIAALEREHYASVKALARFEIDRARGNRSIDPGGRAAANAQSPMAAEPISARAEADNRSKVLTDAANLVAAKRDCTGTLRAVVEAQAEMWKKLKCVFAQMRAACESSDWWATSEDGALMMDTGSPLGVEAEAAAAAEEGVAVRDRIRDIAKWTVLLGRCLTAWNEVGKLEAEHVLNLQEWWTNEWEASSISDPASATEGATASASAPPPHLALVQAWDSSLSEPSPAFTIRHEFATDLNSLKQLLNQIRKRELQVQDQQLAVSKAGRAAARAARRLSRGSTNRVGPEPAPSSSSSPTRVMCPTAKSHLSKRLHTLDAAQYRLDRTLRDNREFRREGLGRASVALWSRGEACAKIMGTA</sequence>
<organism evidence="2 3">
    <name type="scientific">Blyttiomyces helicus</name>
    <dbReference type="NCBI Taxonomy" id="388810"/>
    <lineage>
        <taxon>Eukaryota</taxon>
        <taxon>Fungi</taxon>
        <taxon>Fungi incertae sedis</taxon>
        <taxon>Chytridiomycota</taxon>
        <taxon>Chytridiomycota incertae sedis</taxon>
        <taxon>Chytridiomycetes</taxon>
        <taxon>Chytridiomycetes incertae sedis</taxon>
        <taxon>Blyttiomyces</taxon>
    </lineage>
</organism>
<gene>
    <name evidence="2" type="ORF">BDK51DRAFT_45525</name>
</gene>
<accession>A0A4P9WLQ9</accession>
<dbReference type="AlphaFoldDB" id="A0A4P9WLQ9"/>
<proteinExistence type="predicted"/>
<feature type="non-terminal residue" evidence="2">
    <location>
        <position position="455"/>
    </location>
</feature>
<name>A0A4P9WLQ9_9FUNG</name>
<reference evidence="3" key="1">
    <citation type="journal article" date="2018" name="Nat. Microbiol.">
        <title>Leveraging single-cell genomics to expand the fungal tree of life.</title>
        <authorList>
            <person name="Ahrendt S.R."/>
            <person name="Quandt C.A."/>
            <person name="Ciobanu D."/>
            <person name="Clum A."/>
            <person name="Salamov A."/>
            <person name="Andreopoulos B."/>
            <person name="Cheng J.F."/>
            <person name="Woyke T."/>
            <person name="Pelin A."/>
            <person name="Henrissat B."/>
            <person name="Reynolds N.K."/>
            <person name="Benny G.L."/>
            <person name="Smith M.E."/>
            <person name="James T.Y."/>
            <person name="Grigoriev I.V."/>
        </authorList>
    </citation>
    <scope>NUCLEOTIDE SEQUENCE [LARGE SCALE GENOMIC DNA]</scope>
</reference>
<dbReference type="Proteomes" id="UP000269721">
    <property type="component" value="Unassembled WGS sequence"/>
</dbReference>
<evidence type="ECO:0000313" key="3">
    <source>
        <dbReference type="Proteomes" id="UP000269721"/>
    </source>
</evidence>